<evidence type="ECO:0000313" key="2">
    <source>
        <dbReference type="Proteomes" id="UP000236728"/>
    </source>
</evidence>
<keyword evidence="2" id="KW-1185">Reference proteome</keyword>
<reference evidence="1 2" key="1">
    <citation type="submission" date="2016-10" db="EMBL/GenBank/DDBJ databases">
        <authorList>
            <person name="de Groot N.N."/>
        </authorList>
    </citation>
    <scope>NUCLEOTIDE SEQUENCE [LARGE SCALE GENOMIC DNA]</scope>
    <source>
        <strain evidence="1 2">DSM 22489</strain>
    </source>
</reference>
<dbReference type="OrthoDB" id="117988at2"/>
<gene>
    <name evidence="1" type="ORF">SAMN05421819_2583</name>
</gene>
<dbReference type="AlphaFoldDB" id="A0A1H5ZCS3"/>
<accession>A0A1H5ZCS3</accession>
<dbReference type="Proteomes" id="UP000236728">
    <property type="component" value="Unassembled WGS sequence"/>
</dbReference>
<evidence type="ECO:0000313" key="1">
    <source>
        <dbReference type="EMBL" id="SEG34102.1"/>
    </source>
</evidence>
<proteinExistence type="predicted"/>
<sequence length="142" mass="16406">MEFTSEEQMERIAWGFVARMLPGKEFTHAAHFATAMWLMVRRPEIDLPTQMPAMIRAFNESAGGQNIDTSGYHETITRASLRATKIFLREHPDEPLVDVLNALLSSRLGRSDWMLTYWTRERLFSVDARKGWVEPDLLPLPE</sequence>
<name>A0A1H5ZCS3_9BACT</name>
<dbReference type="EMBL" id="FNVA01000004">
    <property type="protein sequence ID" value="SEG34102.1"/>
    <property type="molecule type" value="Genomic_DNA"/>
</dbReference>
<dbReference type="RefSeq" id="WP_103933472.1">
    <property type="nucleotide sequence ID" value="NZ_FNVA01000004.1"/>
</dbReference>
<protein>
    <submittedName>
        <fullName evidence="1">Uncharacterized protein</fullName>
    </submittedName>
</protein>
<organism evidence="1 2">
    <name type="scientific">Bryocella elongata</name>
    <dbReference type="NCBI Taxonomy" id="863522"/>
    <lineage>
        <taxon>Bacteria</taxon>
        <taxon>Pseudomonadati</taxon>
        <taxon>Acidobacteriota</taxon>
        <taxon>Terriglobia</taxon>
        <taxon>Terriglobales</taxon>
        <taxon>Acidobacteriaceae</taxon>
        <taxon>Bryocella</taxon>
    </lineage>
</organism>